<dbReference type="EC" id="5.2.1.8" evidence="1"/>
<dbReference type="PROSITE" id="PS50059">
    <property type="entry name" value="FKBP_PPIASE"/>
    <property type="match status" value="1"/>
</dbReference>
<dbReference type="GO" id="GO:0003755">
    <property type="term" value="F:peptidyl-prolyl cis-trans isomerase activity"/>
    <property type="evidence" value="ECO:0007669"/>
    <property type="project" value="UniProtKB-KW"/>
</dbReference>
<keyword evidence="1" id="KW-0413">Isomerase</keyword>
<comment type="catalytic activity">
    <reaction evidence="1">
        <text>[protein]-peptidylproline (omega=180) = [protein]-peptidylproline (omega=0)</text>
        <dbReference type="Rhea" id="RHEA:16237"/>
        <dbReference type="Rhea" id="RHEA-COMP:10747"/>
        <dbReference type="Rhea" id="RHEA-COMP:10748"/>
        <dbReference type="ChEBI" id="CHEBI:83833"/>
        <dbReference type="ChEBI" id="CHEBI:83834"/>
        <dbReference type="EC" id="5.2.1.8"/>
    </reaction>
</comment>
<dbReference type="SUPFAM" id="SSF54534">
    <property type="entry name" value="FKBP-like"/>
    <property type="match status" value="1"/>
</dbReference>
<dbReference type="InterPro" id="IPR046357">
    <property type="entry name" value="PPIase_dom_sf"/>
</dbReference>
<evidence type="ECO:0000256" key="1">
    <source>
        <dbReference type="PROSITE-ProRule" id="PRU00277"/>
    </source>
</evidence>
<dbReference type="OrthoDB" id="1902587at2759"/>
<proteinExistence type="predicted"/>
<sequence length="150" mass="16476">MEVMQLRGNEPMVTASDISLRAPVFNRLPINPDVIKEVTVPGKGESFIQPKDKVKLVIEGKVLPQQHPFFISRDNAPISVHVGYSTIFADLQAALVGAKVGSKLTVILPPHRAWGQDGYKPFGIPPNAQIQFDITVVSIEKDVPPETTKR</sequence>
<protein>
    <recommendedName>
        <fullName evidence="1">peptidylprolyl isomerase</fullName>
        <ecNumber evidence="1">5.2.1.8</ecNumber>
    </recommendedName>
</protein>
<dbReference type="InterPro" id="IPR001179">
    <property type="entry name" value="PPIase_FKBP_dom"/>
</dbReference>
<gene>
    <name evidence="3" type="ORF">FOMPIDRAFT_130363</name>
</gene>
<keyword evidence="1" id="KW-0697">Rotamase</keyword>
<dbReference type="EMBL" id="KE504310">
    <property type="protein sequence ID" value="EPS92989.1"/>
    <property type="molecule type" value="Genomic_DNA"/>
</dbReference>
<evidence type="ECO:0000313" key="4">
    <source>
        <dbReference type="Proteomes" id="UP000015241"/>
    </source>
</evidence>
<reference evidence="3 4" key="1">
    <citation type="journal article" date="2012" name="Science">
        <title>The Paleozoic origin of enzymatic lignin decomposition reconstructed from 31 fungal genomes.</title>
        <authorList>
            <person name="Floudas D."/>
            <person name="Binder M."/>
            <person name="Riley R."/>
            <person name="Barry K."/>
            <person name="Blanchette R.A."/>
            <person name="Henrissat B."/>
            <person name="Martinez A.T."/>
            <person name="Otillar R."/>
            <person name="Spatafora J.W."/>
            <person name="Yadav J.S."/>
            <person name="Aerts A."/>
            <person name="Benoit I."/>
            <person name="Boyd A."/>
            <person name="Carlson A."/>
            <person name="Copeland A."/>
            <person name="Coutinho P.M."/>
            <person name="de Vries R.P."/>
            <person name="Ferreira P."/>
            <person name="Findley K."/>
            <person name="Foster B."/>
            <person name="Gaskell J."/>
            <person name="Glotzer D."/>
            <person name="Gorecki P."/>
            <person name="Heitman J."/>
            <person name="Hesse C."/>
            <person name="Hori C."/>
            <person name="Igarashi K."/>
            <person name="Jurgens J.A."/>
            <person name="Kallen N."/>
            <person name="Kersten P."/>
            <person name="Kohler A."/>
            <person name="Kuees U."/>
            <person name="Kumar T.K.A."/>
            <person name="Kuo A."/>
            <person name="LaButti K."/>
            <person name="Larrondo L.F."/>
            <person name="Lindquist E."/>
            <person name="Ling A."/>
            <person name="Lombard V."/>
            <person name="Lucas S."/>
            <person name="Lundell T."/>
            <person name="Martin R."/>
            <person name="McLaughlin D.J."/>
            <person name="Morgenstern I."/>
            <person name="Morin E."/>
            <person name="Murat C."/>
            <person name="Nagy L.G."/>
            <person name="Nolan M."/>
            <person name="Ohm R.A."/>
            <person name="Patyshakuliyeva A."/>
            <person name="Rokas A."/>
            <person name="Ruiz-Duenas F.J."/>
            <person name="Sabat G."/>
            <person name="Salamov A."/>
            <person name="Samejima M."/>
            <person name="Schmutz J."/>
            <person name="Slot J.C."/>
            <person name="St John F."/>
            <person name="Stenlid J."/>
            <person name="Sun H."/>
            <person name="Sun S."/>
            <person name="Syed K."/>
            <person name="Tsang A."/>
            <person name="Wiebenga A."/>
            <person name="Young D."/>
            <person name="Pisabarro A."/>
            <person name="Eastwood D.C."/>
            <person name="Martin F."/>
            <person name="Cullen D."/>
            <person name="Grigoriev I.V."/>
            <person name="Hibbett D.S."/>
        </authorList>
    </citation>
    <scope>NUCLEOTIDE SEQUENCE</scope>
    <source>
        <strain evidence="4">FP-58527</strain>
    </source>
</reference>
<name>S8F1U9_FOMSC</name>
<evidence type="ECO:0000313" key="3">
    <source>
        <dbReference type="EMBL" id="EPS92989.1"/>
    </source>
</evidence>
<keyword evidence="4" id="KW-1185">Reference proteome</keyword>
<dbReference type="HOGENOM" id="CLU_047026_0_0_1"/>
<dbReference type="InParanoid" id="S8F1U9"/>
<accession>S8F1U9</accession>
<dbReference type="AlphaFoldDB" id="S8F1U9"/>
<feature type="domain" description="PPIase FKBP-type" evidence="2">
    <location>
        <begin position="51"/>
        <end position="140"/>
    </location>
</feature>
<organism evidence="3 4">
    <name type="scientific">Fomitopsis schrenkii</name>
    <name type="common">Brown rot fungus</name>
    <dbReference type="NCBI Taxonomy" id="2126942"/>
    <lineage>
        <taxon>Eukaryota</taxon>
        <taxon>Fungi</taxon>
        <taxon>Dikarya</taxon>
        <taxon>Basidiomycota</taxon>
        <taxon>Agaricomycotina</taxon>
        <taxon>Agaricomycetes</taxon>
        <taxon>Polyporales</taxon>
        <taxon>Fomitopsis</taxon>
    </lineage>
</organism>
<dbReference type="Gene3D" id="3.10.50.40">
    <property type="match status" value="1"/>
</dbReference>
<dbReference type="STRING" id="743788.S8F1U9"/>
<dbReference type="Proteomes" id="UP000015241">
    <property type="component" value="Unassembled WGS sequence"/>
</dbReference>
<dbReference type="Pfam" id="PF00254">
    <property type="entry name" value="FKBP_C"/>
    <property type="match status" value="1"/>
</dbReference>
<evidence type="ECO:0000259" key="2">
    <source>
        <dbReference type="PROSITE" id="PS50059"/>
    </source>
</evidence>